<organism evidence="7 8">
    <name type="scientific">Endozoicomonas numazuensis</name>
    <dbReference type="NCBI Taxonomy" id="1137799"/>
    <lineage>
        <taxon>Bacteria</taxon>
        <taxon>Pseudomonadati</taxon>
        <taxon>Pseudomonadota</taxon>
        <taxon>Gammaproteobacteria</taxon>
        <taxon>Oceanospirillales</taxon>
        <taxon>Endozoicomonadaceae</taxon>
        <taxon>Endozoicomonas</taxon>
    </lineage>
</organism>
<dbReference type="PANTHER" id="PTHR43649">
    <property type="entry name" value="ARABINOSE-BINDING PROTEIN-RELATED"/>
    <property type="match status" value="1"/>
</dbReference>
<dbReference type="STRING" id="1137799.GZ78_08280"/>
<dbReference type="InterPro" id="IPR006059">
    <property type="entry name" value="SBP"/>
</dbReference>
<evidence type="ECO:0000256" key="1">
    <source>
        <dbReference type="ARBA" id="ARBA00004418"/>
    </source>
</evidence>
<dbReference type="AlphaFoldDB" id="A0A081NGV9"/>
<dbReference type="eggNOG" id="COG1653">
    <property type="taxonomic scope" value="Bacteria"/>
</dbReference>
<sequence length="413" mass="45894">MNRTLLAILFIIFPAVSLANEVEVLHWWTSPGENAAVNVLERQLSDKGLKWKDFGVEGGGGSNAMTVLKSRVISGNPPAAAQIRGKGIQEWASLGLLREIDDVARKEQWDAKLPEMVSDTLKFQGHYVAAPVNIHRNNWLWVNPEAFRKAGQKIPETWEDMFRVAPKLKEAGYIPLAYGGEPWQASAIFESVLLAKGGAEFYRQAMVDNDPAALTSKTMIKTFKAMARMRGLFDQNSSRRSWDQATQLVIDGKAAMQLMGDWAKGEFLLQGKQPGIDFLCIPAPGTKDTFVYNIDSFVMFNMPDEQQKRAQQSLASLLMNADFQRAFNQKKGGIPALDLRADQEIDSCAQKSRRDFNRSMEQGTLVPSTTHGMAAGERVQHVVSEVVSQFINDPHADPTKAVKQLSLAIQTLK</sequence>
<evidence type="ECO:0000256" key="3">
    <source>
        <dbReference type="ARBA" id="ARBA00022448"/>
    </source>
</evidence>
<evidence type="ECO:0000313" key="7">
    <source>
        <dbReference type="EMBL" id="KEQ17682.1"/>
    </source>
</evidence>
<comment type="function">
    <text evidence="5">Part of a binding-protein-dependent transport system for a sugar.</text>
</comment>
<evidence type="ECO:0000256" key="5">
    <source>
        <dbReference type="ARBA" id="ARBA00049629"/>
    </source>
</evidence>
<dbReference type="Pfam" id="PF01547">
    <property type="entry name" value="SBP_bac_1"/>
    <property type="match status" value="1"/>
</dbReference>
<dbReference type="Proteomes" id="UP000028073">
    <property type="component" value="Unassembled WGS sequence"/>
</dbReference>
<keyword evidence="8" id="KW-1185">Reference proteome</keyword>
<comment type="subcellular location">
    <subcellularLocation>
        <location evidence="1">Periplasm</location>
    </subcellularLocation>
</comment>
<evidence type="ECO:0000256" key="4">
    <source>
        <dbReference type="ARBA" id="ARBA00022729"/>
    </source>
</evidence>
<dbReference type="EMBL" id="JOKH01000002">
    <property type="protein sequence ID" value="KEQ17682.1"/>
    <property type="molecule type" value="Genomic_DNA"/>
</dbReference>
<dbReference type="SUPFAM" id="SSF53850">
    <property type="entry name" value="Periplasmic binding protein-like II"/>
    <property type="match status" value="1"/>
</dbReference>
<evidence type="ECO:0000256" key="2">
    <source>
        <dbReference type="ARBA" id="ARBA00008520"/>
    </source>
</evidence>
<keyword evidence="4" id="KW-0732">Signal</keyword>
<protein>
    <recommendedName>
        <fullName evidence="6">Probable sugar-binding periplasmic protein</fullName>
    </recommendedName>
</protein>
<dbReference type="PANTHER" id="PTHR43649:SF28">
    <property type="entry name" value="BINDING PROTEIN COMPONENT OF ABC SUGAR TRANSPORTER-RELATED"/>
    <property type="match status" value="1"/>
</dbReference>
<name>A0A081NGV9_9GAMM</name>
<dbReference type="Gene3D" id="3.40.190.10">
    <property type="entry name" value="Periplasmic binding protein-like II"/>
    <property type="match status" value="2"/>
</dbReference>
<dbReference type="InterPro" id="IPR050490">
    <property type="entry name" value="Bact_solute-bd_prot1"/>
</dbReference>
<comment type="caution">
    <text evidence="7">The sequence shown here is derived from an EMBL/GenBank/DDBJ whole genome shotgun (WGS) entry which is preliminary data.</text>
</comment>
<keyword evidence="3" id="KW-0813">Transport</keyword>
<proteinExistence type="inferred from homology"/>
<dbReference type="GO" id="GO:0042597">
    <property type="term" value="C:periplasmic space"/>
    <property type="evidence" value="ECO:0007669"/>
    <property type="project" value="UniProtKB-SubCell"/>
</dbReference>
<reference evidence="7 8" key="1">
    <citation type="submission" date="2014-06" db="EMBL/GenBank/DDBJ databases">
        <title>Whole Genome Sequences of Three Symbiotic Endozoicomonas Bacteria.</title>
        <authorList>
            <person name="Neave M.J."/>
            <person name="Apprill A."/>
            <person name="Voolstra C.R."/>
        </authorList>
    </citation>
    <scope>NUCLEOTIDE SEQUENCE [LARGE SCALE GENOMIC DNA]</scope>
    <source>
        <strain evidence="7 8">DSM 25634</strain>
    </source>
</reference>
<evidence type="ECO:0000256" key="6">
    <source>
        <dbReference type="ARBA" id="ARBA00049753"/>
    </source>
</evidence>
<accession>A0A081NGV9</accession>
<evidence type="ECO:0000313" key="8">
    <source>
        <dbReference type="Proteomes" id="UP000028073"/>
    </source>
</evidence>
<comment type="similarity">
    <text evidence="2">Belongs to the bacterial solute-binding protein 1 family.</text>
</comment>
<gene>
    <name evidence="7" type="ORF">GZ78_08280</name>
</gene>